<dbReference type="OrthoDB" id="5979581at2759"/>
<evidence type="ECO:0000256" key="2">
    <source>
        <dbReference type="ARBA" id="ARBA00022527"/>
    </source>
</evidence>
<dbReference type="Pfam" id="PF00069">
    <property type="entry name" value="Pkinase"/>
    <property type="match status" value="1"/>
</dbReference>
<name>A0A0G2IAA5_9EURO</name>
<evidence type="ECO:0000313" key="10">
    <source>
        <dbReference type="EMBL" id="KKZ67433.1"/>
    </source>
</evidence>
<dbReference type="GO" id="GO:0000245">
    <property type="term" value="P:spliceosomal complex assembly"/>
    <property type="evidence" value="ECO:0007669"/>
    <property type="project" value="TreeGrafter"/>
</dbReference>
<keyword evidence="2" id="KW-0723">Serine/threonine-protein kinase</keyword>
<evidence type="ECO:0000256" key="7">
    <source>
        <dbReference type="ARBA" id="ARBA00047899"/>
    </source>
</evidence>
<dbReference type="Gene3D" id="1.10.510.10">
    <property type="entry name" value="Transferase(Phosphotransferase) domain 1"/>
    <property type="match status" value="1"/>
</dbReference>
<evidence type="ECO:0000256" key="5">
    <source>
        <dbReference type="ARBA" id="ARBA00022777"/>
    </source>
</evidence>
<dbReference type="InterPro" id="IPR051334">
    <property type="entry name" value="SRPK"/>
</dbReference>
<dbReference type="Proteomes" id="UP000034164">
    <property type="component" value="Unassembled WGS sequence"/>
</dbReference>
<protein>
    <recommendedName>
        <fullName evidence="1">non-specific serine/threonine protein kinase</fullName>
        <ecNumber evidence="1">2.7.11.1</ecNumber>
    </recommendedName>
</protein>
<dbReference type="PANTHER" id="PTHR47634:SF9">
    <property type="entry name" value="PROTEIN KINASE DOMAIN-CONTAINING PROTEIN-RELATED"/>
    <property type="match status" value="1"/>
</dbReference>
<evidence type="ECO:0000256" key="3">
    <source>
        <dbReference type="ARBA" id="ARBA00022679"/>
    </source>
</evidence>
<comment type="catalytic activity">
    <reaction evidence="7">
        <text>L-threonyl-[protein] + ATP = O-phospho-L-threonyl-[protein] + ADP + H(+)</text>
        <dbReference type="Rhea" id="RHEA:46608"/>
        <dbReference type="Rhea" id="RHEA-COMP:11060"/>
        <dbReference type="Rhea" id="RHEA-COMP:11605"/>
        <dbReference type="ChEBI" id="CHEBI:15378"/>
        <dbReference type="ChEBI" id="CHEBI:30013"/>
        <dbReference type="ChEBI" id="CHEBI:30616"/>
        <dbReference type="ChEBI" id="CHEBI:61977"/>
        <dbReference type="ChEBI" id="CHEBI:456216"/>
        <dbReference type="EC" id="2.7.11.1"/>
    </reaction>
</comment>
<proteinExistence type="predicted"/>
<dbReference type="PANTHER" id="PTHR47634">
    <property type="entry name" value="PROTEIN KINASE DOMAIN-CONTAINING PROTEIN-RELATED"/>
    <property type="match status" value="1"/>
</dbReference>
<dbReference type="GO" id="GO:0005524">
    <property type="term" value="F:ATP binding"/>
    <property type="evidence" value="ECO:0007669"/>
    <property type="project" value="UniProtKB-KW"/>
</dbReference>
<evidence type="ECO:0000256" key="4">
    <source>
        <dbReference type="ARBA" id="ARBA00022741"/>
    </source>
</evidence>
<evidence type="ECO:0000259" key="9">
    <source>
        <dbReference type="PROSITE" id="PS50011"/>
    </source>
</evidence>
<reference evidence="11" key="1">
    <citation type="journal article" date="2015" name="PLoS Genet.">
        <title>The dynamic genome and transcriptome of the human fungal pathogen Blastomyces and close relative Emmonsia.</title>
        <authorList>
            <person name="Munoz J.F."/>
            <person name="Gauthier G.M."/>
            <person name="Desjardins C.A."/>
            <person name="Gallo J.E."/>
            <person name="Holder J."/>
            <person name="Sullivan T.D."/>
            <person name="Marty A.J."/>
            <person name="Carmen J.C."/>
            <person name="Chen Z."/>
            <person name="Ding L."/>
            <person name="Gujja S."/>
            <person name="Magrini V."/>
            <person name="Misas E."/>
            <person name="Mitreva M."/>
            <person name="Priest M."/>
            <person name="Saif S."/>
            <person name="Whiston E.A."/>
            <person name="Young S."/>
            <person name="Zeng Q."/>
            <person name="Goldman W.E."/>
            <person name="Mardis E.R."/>
            <person name="Taylor J.W."/>
            <person name="McEwen J.G."/>
            <person name="Clay O.K."/>
            <person name="Klein B.S."/>
            <person name="Cuomo C.A."/>
        </authorList>
    </citation>
    <scope>NUCLEOTIDE SEQUENCE [LARGE SCALE GENOMIC DNA]</scope>
    <source>
        <strain evidence="11">UAMH 3008</strain>
    </source>
</reference>
<gene>
    <name evidence="10" type="ORF">EMCG_06884</name>
</gene>
<dbReference type="EC" id="2.7.11.1" evidence="1"/>
<dbReference type="GO" id="GO:0050684">
    <property type="term" value="P:regulation of mRNA processing"/>
    <property type="evidence" value="ECO:0007669"/>
    <property type="project" value="TreeGrafter"/>
</dbReference>
<dbReference type="VEuPathDB" id="FungiDB:EMCG_06884"/>
<accession>A0A0G2IAA5</accession>
<evidence type="ECO:0000313" key="11">
    <source>
        <dbReference type="Proteomes" id="UP000034164"/>
    </source>
</evidence>
<feature type="domain" description="Protein kinase" evidence="9">
    <location>
        <begin position="33"/>
        <end position="389"/>
    </location>
</feature>
<keyword evidence="3" id="KW-0808">Transferase</keyword>
<dbReference type="PROSITE" id="PS50011">
    <property type="entry name" value="PROTEIN_KINASE_DOM"/>
    <property type="match status" value="1"/>
</dbReference>
<keyword evidence="6" id="KW-0067">ATP-binding</keyword>
<dbReference type="SUPFAM" id="SSF56112">
    <property type="entry name" value="Protein kinase-like (PK-like)"/>
    <property type="match status" value="1"/>
</dbReference>
<comment type="catalytic activity">
    <reaction evidence="8">
        <text>L-seryl-[protein] + ATP = O-phospho-L-seryl-[protein] + ADP + H(+)</text>
        <dbReference type="Rhea" id="RHEA:17989"/>
        <dbReference type="Rhea" id="RHEA-COMP:9863"/>
        <dbReference type="Rhea" id="RHEA-COMP:11604"/>
        <dbReference type="ChEBI" id="CHEBI:15378"/>
        <dbReference type="ChEBI" id="CHEBI:29999"/>
        <dbReference type="ChEBI" id="CHEBI:30616"/>
        <dbReference type="ChEBI" id="CHEBI:83421"/>
        <dbReference type="ChEBI" id="CHEBI:456216"/>
        <dbReference type="EC" id="2.7.11.1"/>
    </reaction>
</comment>
<dbReference type="EMBL" id="LCZI01000246">
    <property type="protein sequence ID" value="KKZ67433.1"/>
    <property type="molecule type" value="Genomic_DNA"/>
</dbReference>
<dbReference type="InterPro" id="IPR000719">
    <property type="entry name" value="Prot_kinase_dom"/>
</dbReference>
<dbReference type="SMART" id="SM00220">
    <property type="entry name" value="S_TKc"/>
    <property type="match status" value="1"/>
</dbReference>
<keyword evidence="4" id="KW-0547">Nucleotide-binding</keyword>
<keyword evidence="5" id="KW-0418">Kinase</keyword>
<dbReference type="Gene3D" id="3.30.200.20">
    <property type="entry name" value="Phosphorylase Kinase, domain 1"/>
    <property type="match status" value="1"/>
</dbReference>
<dbReference type="GO" id="GO:0005634">
    <property type="term" value="C:nucleus"/>
    <property type="evidence" value="ECO:0007669"/>
    <property type="project" value="TreeGrafter"/>
</dbReference>
<dbReference type="AlphaFoldDB" id="A0A0G2IAA5"/>
<evidence type="ECO:0000256" key="1">
    <source>
        <dbReference type="ARBA" id="ARBA00012513"/>
    </source>
</evidence>
<organism evidence="10 11">
    <name type="scientific">[Emmonsia] crescens</name>
    <dbReference type="NCBI Taxonomy" id="73230"/>
    <lineage>
        <taxon>Eukaryota</taxon>
        <taxon>Fungi</taxon>
        <taxon>Dikarya</taxon>
        <taxon>Ascomycota</taxon>
        <taxon>Pezizomycotina</taxon>
        <taxon>Eurotiomycetes</taxon>
        <taxon>Eurotiomycetidae</taxon>
        <taxon>Onygenales</taxon>
        <taxon>Ajellomycetaceae</taxon>
        <taxon>Emergomyces</taxon>
    </lineage>
</organism>
<evidence type="ECO:0000256" key="8">
    <source>
        <dbReference type="ARBA" id="ARBA00048679"/>
    </source>
</evidence>
<comment type="caution">
    <text evidence="10">The sequence shown here is derived from an EMBL/GenBank/DDBJ whole genome shotgun (WGS) entry which is preliminary data.</text>
</comment>
<dbReference type="InterPro" id="IPR011009">
    <property type="entry name" value="Kinase-like_dom_sf"/>
</dbReference>
<sequence>MAVGEAIEEQSLPQYHERHYYPVKIGEVFKDQYRVIAKLGYGAYSTVWLAWDQRAKQYTSLKVCVSQDTESSPILNEINMLRHLKRFADTDQRDLPGVGFTRLADDIFEIDGASPSGRHYCIASKAQGQSIRVLQEKFPNAILPKLLVKSIIHRLWFSVNWFHSTCGVIHTADISSQNVLMQLEDDSSLRDIEDQESRDPSIPIITTDGAAPVYRSRETKLELSGLPALADFGQMRLAEGQTNQDWWMSDLYRAPEVLLGLHWEYPVDVWSIGVMTLELMEGKNLFNPIDRVNNQYVLPLALAQYIGYLGPPPLEMIRQSPLFSTYFDEQGKCNWASEPPIPKISFEDFVTTIPPGEEKDQFLRFIRKILIWDPKVRANSYELIQDEWMMRPPSEEDMVLIRGMTSENGRPIKIVGMARPDNFLLRHDTSERAVIFNPEASALKPQPIFLLTCDEVFRAVLILKLKQTSSVVKDSAPLGYQWSIMSLWLGSKIGYCQRVSDEQDTRFNQVTKG</sequence>
<dbReference type="GO" id="GO:0005737">
    <property type="term" value="C:cytoplasm"/>
    <property type="evidence" value="ECO:0007669"/>
    <property type="project" value="TreeGrafter"/>
</dbReference>
<evidence type="ECO:0000256" key="6">
    <source>
        <dbReference type="ARBA" id="ARBA00022840"/>
    </source>
</evidence>
<dbReference type="GO" id="GO:0004674">
    <property type="term" value="F:protein serine/threonine kinase activity"/>
    <property type="evidence" value="ECO:0007669"/>
    <property type="project" value="UniProtKB-KW"/>
</dbReference>